<proteinExistence type="predicted"/>
<accession>A0ACC2LAL0</accession>
<protein>
    <submittedName>
        <fullName evidence="1">Uncharacterized protein</fullName>
    </submittedName>
</protein>
<evidence type="ECO:0000313" key="1">
    <source>
        <dbReference type="EMBL" id="KAJ8630480.1"/>
    </source>
</evidence>
<organism evidence="1 2">
    <name type="scientific">Persea americana</name>
    <name type="common">Avocado</name>
    <dbReference type="NCBI Taxonomy" id="3435"/>
    <lineage>
        <taxon>Eukaryota</taxon>
        <taxon>Viridiplantae</taxon>
        <taxon>Streptophyta</taxon>
        <taxon>Embryophyta</taxon>
        <taxon>Tracheophyta</taxon>
        <taxon>Spermatophyta</taxon>
        <taxon>Magnoliopsida</taxon>
        <taxon>Magnoliidae</taxon>
        <taxon>Laurales</taxon>
        <taxon>Lauraceae</taxon>
        <taxon>Persea</taxon>
    </lineage>
</organism>
<dbReference type="EMBL" id="CM056815">
    <property type="protein sequence ID" value="KAJ8630480.1"/>
    <property type="molecule type" value="Genomic_DNA"/>
</dbReference>
<gene>
    <name evidence="1" type="ORF">MRB53_023803</name>
</gene>
<keyword evidence="2" id="KW-1185">Reference proteome</keyword>
<name>A0ACC2LAL0_PERAE</name>
<dbReference type="Proteomes" id="UP001234297">
    <property type="component" value="Chromosome 7"/>
</dbReference>
<reference evidence="1 2" key="1">
    <citation type="journal article" date="2022" name="Hortic Res">
        <title>A haplotype resolved chromosomal level avocado genome allows analysis of novel avocado genes.</title>
        <authorList>
            <person name="Nath O."/>
            <person name="Fletcher S.J."/>
            <person name="Hayward A."/>
            <person name="Shaw L.M."/>
            <person name="Masouleh A.K."/>
            <person name="Furtado A."/>
            <person name="Henry R.J."/>
            <person name="Mitter N."/>
        </authorList>
    </citation>
    <scope>NUCLEOTIDE SEQUENCE [LARGE SCALE GENOMIC DNA]</scope>
    <source>
        <strain evidence="2">cv. Hass</strain>
    </source>
</reference>
<comment type="caution">
    <text evidence="1">The sequence shown here is derived from an EMBL/GenBank/DDBJ whole genome shotgun (WGS) entry which is preliminary data.</text>
</comment>
<evidence type="ECO:0000313" key="2">
    <source>
        <dbReference type="Proteomes" id="UP001234297"/>
    </source>
</evidence>
<sequence length="79" mass="9275">MGSTTSTHGKKKKQQQYRLPDVCRKLSLLLCQSSTATVLMEVLCRWRRRRSPEKETVAETRDSVQRSRRRRRGRVVSVD</sequence>